<feature type="compositionally biased region" description="Polar residues" evidence="2">
    <location>
        <begin position="427"/>
        <end position="448"/>
    </location>
</feature>
<protein>
    <recommendedName>
        <fullName evidence="3">Arf-GAP domain-containing protein</fullName>
    </recommendedName>
</protein>
<evidence type="ECO:0000256" key="2">
    <source>
        <dbReference type="SAM" id="MobiDB-lite"/>
    </source>
</evidence>
<name>B0ETJ0_ENTDS</name>
<feature type="region of interest" description="Disordered" evidence="2">
    <location>
        <begin position="586"/>
        <end position="721"/>
    </location>
</feature>
<feature type="compositionally biased region" description="Basic and acidic residues" evidence="2">
    <location>
        <begin position="497"/>
        <end position="506"/>
    </location>
</feature>
<reference evidence="5" key="1">
    <citation type="submission" date="2007-12" db="EMBL/GenBank/DDBJ databases">
        <title>Annotation of Entamoeba dispar SAW760.</title>
        <authorList>
            <person name="Lorenzi H."/>
            <person name="Inman J."/>
            <person name="Schobel S."/>
            <person name="Amedeo P."/>
            <person name="Caler E."/>
        </authorList>
    </citation>
    <scope>NUCLEOTIDE SEQUENCE [LARGE SCALE GENOMIC DNA]</scope>
    <source>
        <strain evidence="5">ATCC PRA-260 / SAW760</strain>
    </source>
</reference>
<feature type="compositionally biased region" description="Polar residues" evidence="2">
    <location>
        <begin position="350"/>
        <end position="384"/>
    </location>
</feature>
<feature type="region of interest" description="Disordered" evidence="2">
    <location>
        <begin position="485"/>
        <end position="518"/>
    </location>
</feature>
<feature type="compositionally biased region" description="Polar residues" evidence="2">
    <location>
        <begin position="656"/>
        <end position="679"/>
    </location>
</feature>
<dbReference type="Pfam" id="PF01412">
    <property type="entry name" value="ArfGap"/>
    <property type="match status" value="1"/>
</dbReference>
<accession>B0ETJ0</accession>
<dbReference type="PANTHER" id="PTHR46085:SF3">
    <property type="entry name" value="ARF GTPASE ACTIVATING PROTEIN"/>
    <property type="match status" value="1"/>
</dbReference>
<dbReference type="InterPro" id="IPR001164">
    <property type="entry name" value="ArfGAP_dom"/>
</dbReference>
<proteinExistence type="predicted"/>
<evidence type="ECO:0000259" key="3">
    <source>
        <dbReference type="PROSITE" id="PS50115"/>
    </source>
</evidence>
<dbReference type="PANTHER" id="PTHR46085">
    <property type="entry name" value="ARFGAP/RECO-RELATED"/>
    <property type="match status" value="1"/>
</dbReference>
<keyword evidence="5" id="KW-1185">Reference proteome</keyword>
<dbReference type="OMA" id="TTNFAYQ"/>
<dbReference type="InterPro" id="IPR038508">
    <property type="entry name" value="ArfGAP_dom_sf"/>
</dbReference>
<feature type="compositionally biased region" description="Low complexity" evidence="2">
    <location>
        <begin position="140"/>
        <end position="151"/>
    </location>
</feature>
<dbReference type="InterPro" id="IPR037278">
    <property type="entry name" value="ARFGAP/RecO"/>
</dbReference>
<dbReference type="GeneID" id="5914122"/>
<feature type="region of interest" description="Disordered" evidence="2">
    <location>
        <begin position="123"/>
        <end position="153"/>
    </location>
</feature>
<keyword evidence="1" id="KW-0479">Metal-binding</keyword>
<dbReference type="GO" id="GO:0008270">
    <property type="term" value="F:zinc ion binding"/>
    <property type="evidence" value="ECO:0007669"/>
    <property type="project" value="UniProtKB-KW"/>
</dbReference>
<keyword evidence="1" id="KW-0863">Zinc-finger</keyword>
<dbReference type="KEGG" id="edi:EDI_129280"/>
<dbReference type="GO" id="GO:0005096">
    <property type="term" value="F:GTPase activator activity"/>
    <property type="evidence" value="ECO:0007669"/>
    <property type="project" value="InterPro"/>
</dbReference>
<dbReference type="InterPro" id="IPR044820">
    <property type="entry name" value="AGD14-like"/>
</dbReference>
<dbReference type="RefSeq" id="XP_001741389.1">
    <property type="nucleotide sequence ID" value="XM_001741337.1"/>
</dbReference>
<dbReference type="Gene3D" id="1.10.220.150">
    <property type="entry name" value="Arf GTPase activating protein"/>
    <property type="match status" value="1"/>
</dbReference>
<feature type="region of interest" description="Disordered" evidence="2">
    <location>
        <begin position="251"/>
        <end position="270"/>
    </location>
</feature>
<dbReference type="SUPFAM" id="SSF57863">
    <property type="entry name" value="ArfGap/RecO-like zinc finger"/>
    <property type="match status" value="1"/>
</dbReference>
<feature type="domain" description="Arf-GAP" evidence="3">
    <location>
        <begin position="6"/>
        <end position="83"/>
    </location>
</feature>
<evidence type="ECO:0000313" key="5">
    <source>
        <dbReference type="Proteomes" id="UP000008076"/>
    </source>
</evidence>
<feature type="compositionally biased region" description="Polar residues" evidence="2">
    <location>
        <begin position="601"/>
        <end position="623"/>
    </location>
</feature>
<feature type="region of interest" description="Disordered" evidence="2">
    <location>
        <begin position="348"/>
        <end position="389"/>
    </location>
</feature>
<feature type="compositionally biased region" description="Basic and acidic residues" evidence="2">
    <location>
        <begin position="449"/>
        <end position="466"/>
    </location>
</feature>
<dbReference type="PROSITE" id="PS50115">
    <property type="entry name" value="ARFGAP"/>
    <property type="match status" value="1"/>
</dbReference>
<dbReference type="VEuPathDB" id="AmoebaDB:EDI_129280"/>
<feature type="region of interest" description="Disordered" evidence="2">
    <location>
        <begin position="191"/>
        <end position="210"/>
    </location>
</feature>
<keyword evidence="1" id="KW-0862">Zinc</keyword>
<dbReference type="PRINTS" id="PR00405">
    <property type="entry name" value="REVINTRACTNG"/>
</dbReference>
<organism evidence="5">
    <name type="scientific">Entamoeba dispar (strain ATCC PRA-260 / SAW760)</name>
    <dbReference type="NCBI Taxonomy" id="370354"/>
    <lineage>
        <taxon>Eukaryota</taxon>
        <taxon>Amoebozoa</taxon>
        <taxon>Evosea</taxon>
        <taxon>Archamoebae</taxon>
        <taxon>Mastigamoebida</taxon>
        <taxon>Entamoebidae</taxon>
        <taxon>Entamoeba</taxon>
    </lineage>
</organism>
<dbReference type="CDD" id="cd08838">
    <property type="entry name" value="ArfGap_AGFG"/>
    <property type="match status" value="1"/>
</dbReference>
<evidence type="ECO:0000256" key="1">
    <source>
        <dbReference type="PROSITE-ProRule" id="PRU00288"/>
    </source>
</evidence>
<dbReference type="AlphaFoldDB" id="B0ETJ0"/>
<dbReference type="EMBL" id="DS550801">
    <property type="protein sequence ID" value="EDR22175.1"/>
    <property type="molecule type" value="Genomic_DNA"/>
</dbReference>
<evidence type="ECO:0000313" key="4">
    <source>
        <dbReference type="EMBL" id="EDR22175.1"/>
    </source>
</evidence>
<dbReference type="eggNOG" id="KOG0702">
    <property type="taxonomic scope" value="Eukaryota"/>
</dbReference>
<dbReference type="SMART" id="SM00105">
    <property type="entry name" value="ArfGap"/>
    <property type="match status" value="1"/>
</dbReference>
<sequence length="721" mass="81171">MNKITTQIMENLAVKADNKFCFDCGKGGATFVVSNFNIFVCPTCSGIHMEFGHRVKSVSLAIFSMAEVDAIKKSGNSEAKKKWLINRNPSLPLPKPNDIENIRIFIKACFIEKQWTTENIQNTHQQTTPTSPHFQPPSPKQSKSPLSPPKSTIKTRLSINSHQTNFFNLLDSNVQPHSTVSETVPTFDFVQTSSTSSTQPISQSPSIQPQPIIKNKYDILAQIQLEQQQQPSSITTNSVFDFVDSKQVSPQSCIQLTNPPPPPQKPSQQFQTTFDFNQSSSQPVVSQSTNKHEQVFDFGQTTFDFTTNNHPKVTPTNTSPFTFDKNSSFNEASTQSQQLPIKVIPPKVSPQHNSINNDSSKEITQNPLSKPQTPETFDFNSSIPKPQPASVIRSRTNTFNFDQPKQPSTNSQTFDFGENSLEETKGIQETTPKTNVLTNEQPNETNQAQKEDNKKQEKESSVEVKKPLNYNNLYDILGGINEEPKQEAKTEMGGVSHQEETPENKQNKNIKRQSSELMEIDSTFNFDNKKEEEYVDNPFGEVSDDELKEVDIPTMKFESNNKPATNNLFSFDLDEPKKENQNLFNFEESAEGPTKEVDDSFVTNENEPSVDNPFESNNTQPNKVPNLPEVDNPFKCIEEKQNSQSPVVVDNPFDFTDSSNQLNQQDQIVDNPFNFSGSENAKEEKEVDNPFGNFEESKSETLPEIDNPFESSSNANTLFQF</sequence>
<gene>
    <name evidence="4" type="ORF">EDI_129280</name>
</gene>
<feature type="region of interest" description="Disordered" evidence="2">
    <location>
        <begin position="424"/>
        <end position="466"/>
    </location>
</feature>
<feature type="compositionally biased region" description="Polar residues" evidence="2">
    <location>
        <begin position="709"/>
        <end position="721"/>
    </location>
</feature>
<dbReference type="Proteomes" id="UP000008076">
    <property type="component" value="Unassembled WGS sequence"/>
</dbReference>
<dbReference type="OrthoDB" id="6036at2759"/>